<feature type="region of interest" description="Disordered" evidence="1">
    <location>
        <begin position="1"/>
        <end position="31"/>
    </location>
</feature>
<evidence type="ECO:0000313" key="3">
    <source>
        <dbReference type="EMBL" id="KID84829.1"/>
    </source>
</evidence>
<evidence type="ECO:0000256" key="1">
    <source>
        <dbReference type="SAM" id="MobiDB-lite"/>
    </source>
</evidence>
<organism evidence="3 4">
    <name type="scientific">Metarhizium guizhouense (strain ARSEF 977)</name>
    <dbReference type="NCBI Taxonomy" id="1276136"/>
    <lineage>
        <taxon>Eukaryota</taxon>
        <taxon>Fungi</taxon>
        <taxon>Dikarya</taxon>
        <taxon>Ascomycota</taxon>
        <taxon>Pezizomycotina</taxon>
        <taxon>Sordariomycetes</taxon>
        <taxon>Hypocreomycetidae</taxon>
        <taxon>Hypocreales</taxon>
        <taxon>Clavicipitaceae</taxon>
        <taxon>Metarhizium</taxon>
    </lineage>
</organism>
<dbReference type="AlphaFoldDB" id="A0A0B4HYK9"/>
<proteinExistence type="predicted"/>
<evidence type="ECO:0000313" key="4">
    <source>
        <dbReference type="Proteomes" id="UP000031192"/>
    </source>
</evidence>
<gene>
    <name evidence="3" type="ORF">MGU_07979</name>
</gene>
<protein>
    <submittedName>
        <fullName evidence="3">Uncharacterized protein</fullName>
    </submittedName>
</protein>
<feature type="region of interest" description="Disordered" evidence="1">
    <location>
        <begin position="102"/>
        <end position="128"/>
    </location>
</feature>
<keyword evidence="4" id="KW-1185">Reference proteome</keyword>
<feature type="compositionally biased region" description="Polar residues" evidence="1">
    <location>
        <begin position="106"/>
        <end position="117"/>
    </location>
</feature>
<keyword evidence="2" id="KW-0812">Transmembrane</keyword>
<feature type="region of interest" description="Disordered" evidence="1">
    <location>
        <begin position="59"/>
        <end position="83"/>
    </location>
</feature>
<feature type="region of interest" description="Disordered" evidence="1">
    <location>
        <begin position="168"/>
        <end position="206"/>
    </location>
</feature>
<keyword evidence="2" id="KW-0472">Membrane</keyword>
<evidence type="ECO:0000256" key="2">
    <source>
        <dbReference type="SAM" id="Phobius"/>
    </source>
</evidence>
<keyword evidence="2" id="KW-1133">Transmembrane helix</keyword>
<comment type="caution">
    <text evidence="3">The sequence shown here is derived from an EMBL/GenBank/DDBJ whole genome shotgun (WGS) entry which is preliminary data.</text>
</comment>
<feature type="compositionally biased region" description="Polar residues" evidence="1">
    <location>
        <begin position="65"/>
        <end position="80"/>
    </location>
</feature>
<dbReference type="Proteomes" id="UP000031192">
    <property type="component" value="Unassembled WGS sequence"/>
</dbReference>
<feature type="compositionally biased region" description="Low complexity" evidence="1">
    <location>
        <begin position="168"/>
        <end position="177"/>
    </location>
</feature>
<feature type="compositionally biased region" description="Low complexity" evidence="1">
    <location>
        <begin position="185"/>
        <end position="206"/>
    </location>
</feature>
<accession>A0A0B4HYK9</accession>
<dbReference type="HOGENOM" id="CLU_065008_0_0_1"/>
<reference evidence="3 4" key="1">
    <citation type="journal article" date="2014" name="Proc. Natl. Acad. Sci. U.S.A.">
        <title>Trajectory and genomic determinants of fungal-pathogen speciation and host adaptation.</title>
        <authorList>
            <person name="Hu X."/>
            <person name="Xiao G."/>
            <person name="Zheng P."/>
            <person name="Shang Y."/>
            <person name="Su Y."/>
            <person name="Zhang X."/>
            <person name="Liu X."/>
            <person name="Zhan S."/>
            <person name="St Leger R.J."/>
            <person name="Wang C."/>
        </authorList>
    </citation>
    <scope>NUCLEOTIDE SEQUENCE [LARGE SCALE GENOMIC DNA]</scope>
    <source>
        <strain evidence="3 4">ARSEF 977</strain>
    </source>
</reference>
<dbReference type="EMBL" id="AZNH01000037">
    <property type="protein sequence ID" value="KID84829.1"/>
    <property type="molecule type" value="Genomic_DNA"/>
</dbReference>
<dbReference type="OrthoDB" id="5226655at2759"/>
<feature type="transmembrane region" description="Helical" evidence="2">
    <location>
        <begin position="142"/>
        <end position="168"/>
    </location>
</feature>
<sequence length="320" mass="33689">MSSYDDKPPIYSPGPVSAVSPNSLDPCYDHGANAPEVVELMSPSDANSVQGLHYGQQRFPDHTSAHYTGQNTNSEDNGGNATDKEVVPAEYATCQNLESAIAPAGNTPSVSSHQPWQAQKAADAPLPPLPNKGGKILGLKRGVFFILLGLLLAVVVAAVVGGVAGGVISSKSKSSSADGASEANTTSTPVPTPSTPTASSIASSASSSATPSATFLYNETSFDQGFAFQGFSRNKFSGAYTTIVRDKQGGTDFDFDIHSYDWVAKITNCCVSFCSNATREGWMGYTCDSRHREAAEESFARAFVWCSDNHTTPYARGKCV</sequence>
<name>A0A0B4HYK9_METGA</name>